<protein>
    <submittedName>
        <fullName evidence="1">DNA alkylation repair protein</fullName>
    </submittedName>
</protein>
<dbReference type="InterPro" id="IPR014825">
    <property type="entry name" value="DNA_alkylation"/>
</dbReference>
<evidence type="ECO:0000313" key="1">
    <source>
        <dbReference type="EMBL" id="PIR76246.1"/>
    </source>
</evidence>
<dbReference type="AlphaFoldDB" id="A0A2H0TXL6"/>
<proteinExistence type="predicted"/>
<organism evidence="1 2">
    <name type="scientific">Candidatus Magasanikbacteria bacterium CG10_big_fil_rev_8_21_14_0_10_42_10</name>
    <dbReference type="NCBI Taxonomy" id="1974649"/>
    <lineage>
        <taxon>Bacteria</taxon>
        <taxon>Candidatus Magasanikiibacteriota</taxon>
    </lineage>
</organism>
<dbReference type="Gene3D" id="1.25.10.90">
    <property type="match status" value="1"/>
</dbReference>
<sequence length="235" mass="27173">MSFSAITQAINAQADTERAIQSMRFFKTGKGEYGEGDVFLGLTVPMQRAIAKTFRNESTTTLLRLLKSKKHEYRLIALLILVSQFERGDEQTKKQVVDIYLSNTAHINNWDLVDLSAHKILGAWLRTRNRKILARLATSKSLWERRIAIVSTFAFIAERQFEDTIALSTILLQDTHDLIHKAVGWALREVGKKDVHVLTQFLDAHTKEMPRTMLRYAIEKFPKLQRKKYMNMKHV</sequence>
<gene>
    <name evidence="1" type="ORF">COU32_03175</name>
</gene>
<dbReference type="SUPFAM" id="SSF48371">
    <property type="entry name" value="ARM repeat"/>
    <property type="match status" value="1"/>
</dbReference>
<dbReference type="EMBL" id="PFBY01000036">
    <property type="protein sequence ID" value="PIR76246.1"/>
    <property type="molecule type" value="Genomic_DNA"/>
</dbReference>
<evidence type="ECO:0000313" key="2">
    <source>
        <dbReference type="Proteomes" id="UP000231530"/>
    </source>
</evidence>
<dbReference type="InterPro" id="IPR016024">
    <property type="entry name" value="ARM-type_fold"/>
</dbReference>
<comment type="caution">
    <text evidence="1">The sequence shown here is derived from an EMBL/GenBank/DDBJ whole genome shotgun (WGS) entry which is preliminary data.</text>
</comment>
<dbReference type="PANTHER" id="PTHR34070">
    <property type="entry name" value="ARMADILLO-TYPE FOLD"/>
    <property type="match status" value="1"/>
</dbReference>
<dbReference type="PANTHER" id="PTHR34070:SF1">
    <property type="entry name" value="DNA ALKYLATION REPAIR PROTEIN"/>
    <property type="match status" value="1"/>
</dbReference>
<reference evidence="2" key="1">
    <citation type="submission" date="2017-09" db="EMBL/GenBank/DDBJ databases">
        <title>Depth-based differentiation of microbial function through sediment-hosted aquifers and enrichment of novel symbionts in the deep terrestrial subsurface.</title>
        <authorList>
            <person name="Probst A.J."/>
            <person name="Ladd B."/>
            <person name="Jarett J.K."/>
            <person name="Geller-Mcgrath D.E."/>
            <person name="Sieber C.M.K."/>
            <person name="Emerson J.B."/>
            <person name="Anantharaman K."/>
            <person name="Thomas B.C."/>
            <person name="Malmstrom R."/>
            <person name="Stieglmeier M."/>
            <person name="Klingl A."/>
            <person name="Woyke T."/>
            <person name="Ryan C.M."/>
            <person name="Banfield J.F."/>
        </authorList>
    </citation>
    <scope>NUCLEOTIDE SEQUENCE [LARGE SCALE GENOMIC DNA]</scope>
</reference>
<dbReference type="Proteomes" id="UP000231530">
    <property type="component" value="Unassembled WGS sequence"/>
</dbReference>
<dbReference type="CDD" id="cd06561">
    <property type="entry name" value="AlkD_like"/>
    <property type="match status" value="1"/>
</dbReference>
<accession>A0A2H0TXL6</accession>
<name>A0A2H0TXL6_9BACT</name>
<dbReference type="Pfam" id="PF08713">
    <property type="entry name" value="DNA_alkylation"/>
    <property type="match status" value="1"/>
</dbReference>